<dbReference type="Gene3D" id="2.40.110.10">
    <property type="entry name" value="Butyryl-CoA Dehydrogenase, subunit A, domain 2"/>
    <property type="match status" value="1"/>
</dbReference>
<sequence>MTISAQSPTRPVEPSPFAQTVRRFTEQRVMPRNHELDRHPQDMALIRELLLEVGRLGLYGAIIDEGYGGTGPNSLAMHEGIEEFAYGNAGLAMSTMPTYLLARAVGLHGTDEQKARWLPPIAEGRMVGAWAVTEPHTGSDVANITTKAERTATGWRLNGRKMFITNAAIADCLLILCRTGGPGIRETLTTFVVPMDLPGIEIPKALEKMGLRSSPTCELVLDDVEVPDSDRLGPVGHGWQIGMDVLDYERLAVPAISAGMCARALDLASRYATDRTAFGSRLNQIGPVKGMLADIASGLLECRLLYRHVAGLVDAGRPSIIEGSIGKLVSARLANTVTSLAVQVHGGYGYTREYEVERLYRDARLFAIGGGTSEIQQKIIAEQLPREPHWSRTAALS</sequence>
<keyword evidence="4 5" id="KW-0274">FAD</keyword>
<reference evidence="9 10" key="1">
    <citation type="submission" date="2020-04" db="EMBL/GenBank/DDBJ databases">
        <authorList>
            <person name="Klaysubun C."/>
            <person name="Duangmal K."/>
            <person name="Lipun K."/>
        </authorList>
    </citation>
    <scope>NUCLEOTIDE SEQUENCE [LARGE SCALE GENOMIC DNA]</scope>
    <source>
        <strain evidence="9 10">K10HN5</strain>
    </source>
</reference>
<evidence type="ECO:0000259" key="7">
    <source>
        <dbReference type="Pfam" id="PF02770"/>
    </source>
</evidence>
<dbReference type="RefSeq" id="WP_169383666.1">
    <property type="nucleotide sequence ID" value="NZ_JAAXLA010000050.1"/>
</dbReference>
<dbReference type="PANTHER" id="PTHR43884">
    <property type="entry name" value="ACYL-COA DEHYDROGENASE"/>
    <property type="match status" value="1"/>
</dbReference>
<dbReference type="InterPro" id="IPR013786">
    <property type="entry name" value="AcylCoA_DH/ox_N"/>
</dbReference>
<name>A0ABX1SH76_9PSEU</name>
<dbReference type="Pfam" id="PF02770">
    <property type="entry name" value="Acyl-CoA_dh_M"/>
    <property type="match status" value="1"/>
</dbReference>
<comment type="similarity">
    <text evidence="2 5">Belongs to the acyl-CoA dehydrogenase family.</text>
</comment>
<gene>
    <name evidence="9" type="ORF">HF526_23170</name>
</gene>
<evidence type="ECO:0000256" key="4">
    <source>
        <dbReference type="ARBA" id="ARBA00022827"/>
    </source>
</evidence>
<dbReference type="PROSITE" id="PS00073">
    <property type="entry name" value="ACYL_COA_DH_2"/>
    <property type="match status" value="1"/>
</dbReference>
<feature type="domain" description="Acyl-CoA oxidase/dehydrogenase middle" evidence="7">
    <location>
        <begin position="129"/>
        <end position="224"/>
    </location>
</feature>
<dbReference type="Gene3D" id="1.10.540.10">
    <property type="entry name" value="Acyl-CoA dehydrogenase/oxidase, N-terminal domain"/>
    <property type="match status" value="1"/>
</dbReference>
<dbReference type="Pfam" id="PF02771">
    <property type="entry name" value="Acyl-CoA_dh_N"/>
    <property type="match status" value="1"/>
</dbReference>
<evidence type="ECO:0000259" key="8">
    <source>
        <dbReference type="Pfam" id="PF02771"/>
    </source>
</evidence>
<feature type="domain" description="Acyl-CoA dehydrogenase/oxidase N-terminal" evidence="8">
    <location>
        <begin position="17"/>
        <end position="124"/>
    </location>
</feature>
<dbReference type="PANTHER" id="PTHR43884:SF12">
    <property type="entry name" value="ISOVALERYL-COA DEHYDROGENASE, MITOCHONDRIAL-RELATED"/>
    <property type="match status" value="1"/>
</dbReference>
<accession>A0ABX1SH76</accession>
<dbReference type="InterPro" id="IPR046373">
    <property type="entry name" value="Acyl-CoA_Oxase/DH_mid-dom_sf"/>
</dbReference>
<evidence type="ECO:0000313" key="9">
    <source>
        <dbReference type="EMBL" id="NMI00188.1"/>
    </source>
</evidence>
<organism evidence="9 10">
    <name type="scientific">Pseudonocardia acidicola</name>
    <dbReference type="NCBI Taxonomy" id="2724939"/>
    <lineage>
        <taxon>Bacteria</taxon>
        <taxon>Bacillati</taxon>
        <taxon>Actinomycetota</taxon>
        <taxon>Actinomycetes</taxon>
        <taxon>Pseudonocardiales</taxon>
        <taxon>Pseudonocardiaceae</taxon>
        <taxon>Pseudonocardia</taxon>
    </lineage>
</organism>
<dbReference type="Proteomes" id="UP000820669">
    <property type="component" value="Unassembled WGS sequence"/>
</dbReference>
<evidence type="ECO:0000259" key="6">
    <source>
        <dbReference type="Pfam" id="PF00441"/>
    </source>
</evidence>
<dbReference type="InterPro" id="IPR009075">
    <property type="entry name" value="AcylCo_DH/oxidase_C"/>
</dbReference>
<proteinExistence type="inferred from homology"/>
<dbReference type="SUPFAM" id="SSF56645">
    <property type="entry name" value="Acyl-CoA dehydrogenase NM domain-like"/>
    <property type="match status" value="1"/>
</dbReference>
<comment type="caution">
    <text evidence="9">The sequence shown here is derived from an EMBL/GenBank/DDBJ whole genome shotgun (WGS) entry which is preliminary data.</text>
</comment>
<dbReference type="EMBL" id="JAAXLA010000050">
    <property type="protein sequence ID" value="NMI00188.1"/>
    <property type="molecule type" value="Genomic_DNA"/>
</dbReference>
<comment type="cofactor">
    <cofactor evidence="1 5">
        <name>FAD</name>
        <dbReference type="ChEBI" id="CHEBI:57692"/>
    </cofactor>
</comment>
<dbReference type="InterPro" id="IPR006089">
    <property type="entry name" value="Acyl-CoA_DH_CS"/>
</dbReference>
<evidence type="ECO:0000313" key="10">
    <source>
        <dbReference type="Proteomes" id="UP000820669"/>
    </source>
</evidence>
<protein>
    <submittedName>
        <fullName evidence="9">Acyl-CoA/acyl-ACP dehydrogenase</fullName>
    </submittedName>
</protein>
<dbReference type="InterPro" id="IPR009100">
    <property type="entry name" value="AcylCoA_DH/oxidase_NM_dom_sf"/>
</dbReference>
<feature type="domain" description="Acyl-CoA dehydrogenase/oxidase C-terminal" evidence="6">
    <location>
        <begin position="236"/>
        <end position="384"/>
    </location>
</feature>
<evidence type="ECO:0000256" key="1">
    <source>
        <dbReference type="ARBA" id="ARBA00001974"/>
    </source>
</evidence>
<dbReference type="InterPro" id="IPR037069">
    <property type="entry name" value="AcylCoA_DH/ox_N_sf"/>
</dbReference>
<keyword evidence="10" id="KW-1185">Reference proteome</keyword>
<evidence type="ECO:0000256" key="5">
    <source>
        <dbReference type="RuleBase" id="RU362125"/>
    </source>
</evidence>
<dbReference type="InterPro" id="IPR006091">
    <property type="entry name" value="Acyl-CoA_Oxase/DH_mid-dom"/>
</dbReference>
<keyword evidence="5" id="KW-0560">Oxidoreductase</keyword>
<dbReference type="Pfam" id="PF00441">
    <property type="entry name" value="Acyl-CoA_dh_1"/>
    <property type="match status" value="1"/>
</dbReference>
<evidence type="ECO:0000256" key="2">
    <source>
        <dbReference type="ARBA" id="ARBA00009347"/>
    </source>
</evidence>
<keyword evidence="3 5" id="KW-0285">Flavoprotein</keyword>
<dbReference type="Gene3D" id="1.20.140.10">
    <property type="entry name" value="Butyryl-CoA Dehydrogenase, subunit A, domain 3"/>
    <property type="match status" value="1"/>
</dbReference>
<dbReference type="SUPFAM" id="SSF47203">
    <property type="entry name" value="Acyl-CoA dehydrogenase C-terminal domain-like"/>
    <property type="match status" value="1"/>
</dbReference>
<dbReference type="InterPro" id="IPR036250">
    <property type="entry name" value="AcylCo_DH-like_C"/>
</dbReference>
<evidence type="ECO:0000256" key="3">
    <source>
        <dbReference type="ARBA" id="ARBA00022630"/>
    </source>
</evidence>